<dbReference type="Proteomes" id="UP000002191">
    <property type="component" value="Chromosome"/>
</dbReference>
<gene>
    <name evidence="1" type="ordered locus">Daes_0685</name>
</gene>
<dbReference type="HOGENOM" id="CLU_3215279_0_0_7"/>
<protein>
    <submittedName>
        <fullName evidence="1">Uncharacterized protein</fullName>
    </submittedName>
</protein>
<proteinExistence type="predicted"/>
<dbReference type="EMBL" id="CP002431">
    <property type="protein sequence ID" value="ADU61702.1"/>
    <property type="molecule type" value="Genomic_DNA"/>
</dbReference>
<sequence>MRMGCNIYKIIKNCITLRQCCLRGLRAVQGACGTKNLILPPMRT</sequence>
<evidence type="ECO:0000313" key="1">
    <source>
        <dbReference type="EMBL" id="ADU61702.1"/>
    </source>
</evidence>
<dbReference type="AlphaFoldDB" id="E6VZI8"/>
<reference evidence="1 2" key="2">
    <citation type="journal article" date="2014" name="Genome Announc.">
        <title>Complete Genome Sequence of the Subsurface, Mesophilic Sulfate-Reducing Bacterium Desulfovibrio aespoeensis Aspo-2.</title>
        <authorList>
            <person name="Pedersen K."/>
            <person name="Bengtsson A."/>
            <person name="Edlund J."/>
            <person name="Rabe L."/>
            <person name="Hazen T."/>
            <person name="Chakraborty R."/>
            <person name="Goodwin L."/>
            <person name="Shapiro N."/>
        </authorList>
    </citation>
    <scope>NUCLEOTIDE SEQUENCE [LARGE SCALE GENOMIC DNA]</scope>
    <source>
        <strain evidence="2">ATCC 700646 / DSM 10631 / Aspo-2</strain>
    </source>
</reference>
<organism evidence="1 2">
    <name type="scientific">Pseudodesulfovibrio aespoeensis (strain ATCC 700646 / DSM 10631 / Aspo-2)</name>
    <name type="common">Desulfovibrio aespoeensis</name>
    <dbReference type="NCBI Taxonomy" id="643562"/>
    <lineage>
        <taxon>Bacteria</taxon>
        <taxon>Pseudomonadati</taxon>
        <taxon>Thermodesulfobacteriota</taxon>
        <taxon>Desulfovibrionia</taxon>
        <taxon>Desulfovibrionales</taxon>
        <taxon>Desulfovibrionaceae</taxon>
    </lineage>
</organism>
<dbReference type="KEGG" id="das:Daes_0685"/>
<evidence type="ECO:0000313" key="2">
    <source>
        <dbReference type="Proteomes" id="UP000002191"/>
    </source>
</evidence>
<accession>E6VZI8</accession>
<reference evidence="2" key="1">
    <citation type="submission" date="2010-12" db="EMBL/GenBank/DDBJ databases">
        <title>Complete sequence of Desulfovibrio aespoeensis Aspo-2.</title>
        <authorList>
            <consortium name="US DOE Joint Genome Institute"/>
            <person name="Lucas S."/>
            <person name="Copeland A."/>
            <person name="Lapidus A."/>
            <person name="Cheng J.-F."/>
            <person name="Goodwin L."/>
            <person name="Pitluck S."/>
            <person name="Chertkov O."/>
            <person name="Misra M."/>
            <person name="Detter J.C."/>
            <person name="Han C."/>
            <person name="Tapia R."/>
            <person name="Land M."/>
            <person name="Hauser L."/>
            <person name="Kyrpides N."/>
            <person name="Ivanova N."/>
            <person name="Ovchinnikova G."/>
            <person name="Pedersen K."/>
            <person name="Jagevall S."/>
            <person name="Hazen T."/>
            <person name="Woyke T."/>
        </authorList>
    </citation>
    <scope>NUCLEOTIDE SEQUENCE [LARGE SCALE GENOMIC DNA]</scope>
    <source>
        <strain evidence="2">ATCC 700646 / DSM 10631 / Aspo-2</strain>
    </source>
</reference>
<keyword evidence="2" id="KW-1185">Reference proteome</keyword>
<name>E6VZI8_PSEA9</name>